<evidence type="ECO:0000313" key="1">
    <source>
        <dbReference type="EMBL" id="KAK1859932.1"/>
    </source>
</evidence>
<dbReference type="Proteomes" id="UP000798662">
    <property type="component" value="Chromosome 1"/>
</dbReference>
<gene>
    <name evidence="1" type="ORF">I4F81_002524</name>
</gene>
<name>A0ACC3BQY0_PYRYE</name>
<organism evidence="1 2">
    <name type="scientific">Pyropia yezoensis</name>
    <name type="common">Susabi-nori</name>
    <name type="synonym">Porphyra yezoensis</name>
    <dbReference type="NCBI Taxonomy" id="2788"/>
    <lineage>
        <taxon>Eukaryota</taxon>
        <taxon>Rhodophyta</taxon>
        <taxon>Bangiophyceae</taxon>
        <taxon>Bangiales</taxon>
        <taxon>Bangiaceae</taxon>
        <taxon>Pyropia</taxon>
    </lineage>
</organism>
<protein>
    <submittedName>
        <fullName evidence="1">Uncharacterized protein</fullName>
    </submittedName>
</protein>
<dbReference type="EMBL" id="CM020618">
    <property type="protein sequence ID" value="KAK1859932.1"/>
    <property type="molecule type" value="Genomic_DNA"/>
</dbReference>
<reference evidence="1" key="1">
    <citation type="submission" date="2019-11" db="EMBL/GenBank/DDBJ databases">
        <title>Nori genome reveals adaptations in red seaweeds to the harsh intertidal environment.</title>
        <authorList>
            <person name="Wang D."/>
            <person name="Mao Y."/>
        </authorList>
    </citation>
    <scope>NUCLEOTIDE SEQUENCE</scope>
    <source>
        <tissue evidence="1">Gametophyte</tissue>
    </source>
</reference>
<evidence type="ECO:0000313" key="2">
    <source>
        <dbReference type="Proteomes" id="UP000798662"/>
    </source>
</evidence>
<keyword evidence="2" id="KW-1185">Reference proteome</keyword>
<accession>A0ACC3BQY0</accession>
<comment type="caution">
    <text evidence="1">The sequence shown here is derived from an EMBL/GenBank/DDBJ whole genome shotgun (WGS) entry which is preliminary data.</text>
</comment>
<sequence length="107" mass="11752">MTGIRGQWASGGSGGCTLFYCPNRRLFVVCGWPRCALERSARSKRKKRANEQFLLCGRPPQQRGMGGRSPISRCSGGGSCRGRSATTAARRRRLATGRRARAKANHR</sequence>
<proteinExistence type="predicted"/>